<reference evidence="1 2" key="1">
    <citation type="journal article" date="2014" name="Agronomy (Basel)">
        <title>A Draft Genome Sequence for Ensete ventricosum, the Drought-Tolerant Tree Against Hunger.</title>
        <authorList>
            <person name="Harrison J."/>
            <person name="Moore K.A."/>
            <person name="Paszkiewicz K."/>
            <person name="Jones T."/>
            <person name="Grant M."/>
            <person name="Ambacheew D."/>
            <person name="Muzemil S."/>
            <person name="Studholme D.J."/>
        </authorList>
    </citation>
    <scope>NUCLEOTIDE SEQUENCE [LARGE SCALE GENOMIC DNA]</scope>
</reference>
<sequence length="178" mass="20781">MEFAFVPLKPPIGEEEVRNEIFYLSLKAIKDFRRQYRPFVIGVLSHKEPQDEGQWTLPESKKAWKDKWVEGDEKSYYAAWPVKIYCELFFTSNSLMLTFGRIKDEEEVKEWIGSGIENSSKDCKERVEIKGEPLEVSLKVTGGTKWCRQLSIEMEYLRETLEDEEAWGPEDSIAANND</sequence>
<protein>
    <submittedName>
        <fullName evidence="1">Uncharacterized protein</fullName>
    </submittedName>
</protein>
<accession>A0A426X620</accession>
<gene>
    <name evidence="1" type="ORF">B296_00049068</name>
</gene>
<dbReference type="AlphaFoldDB" id="A0A426X620"/>
<dbReference type="Proteomes" id="UP000287651">
    <property type="component" value="Unassembled WGS sequence"/>
</dbReference>
<comment type="caution">
    <text evidence="1">The sequence shown here is derived from an EMBL/GenBank/DDBJ whole genome shotgun (WGS) entry which is preliminary data.</text>
</comment>
<dbReference type="EMBL" id="AMZH03025878">
    <property type="protein sequence ID" value="RRT34890.1"/>
    <property type="molecule type" value="Genomic_DNA"/>
</dbReference>
<evidence type="ECO:0000313" key="2">
    <source>
        <dbReference type="Proteomes" id="UP000287651"/>
    </source>
</evidence>
<organism evidence="1 2">
    <name type="scientific">Ensete ventricosum</name>
    <name type="common">Abyssinian banana</name>
    <name type="synonym">Musa ensete</name>
    <dbReference type="NCBI Taxonomy" id="4639"/>
    <lineage>
        <taxon>Eukaryota</taxon>
        <taxon>Viridiplantae</taxon>
        <taxon>Streptophyta</taxon>
        <taxon>Embryophyta</taxon>
        <taxon>Tracheophyta</taxon>
        <taxon>Spermatophyta</taxon>
        <taxon>Magnoliopsida</taxon>
        <taxon>Liliopsida</taxon>
        <taxon>Zingiberales</taxon>
        <taxon>Musaceae</taxon>
        <taxon>Ensete</taxon>
    </lineage>
</organism>
<name>A0A426X620_ENSVE</name>
<proteinExistence type="predicted"/>
<evidence type="ECO:0000313" key="1">
    <source>
        <dbReference type="EMBL" id="RRT34890.1"/>
    </source>
</evidence>